<sequence length="313" mass="35824">MDTTETQRLINGCQQLNEILSRIEAQLDNMLKLVAGYSGETKLPDTENASPSPEPCPVPSTVIPTLVFYCFGPFRVFKNDQLVGNWNGQKGQLILKYLIAHVGKPVSKEKLMDALWPEADPESARRNLHQAVYSLRHTLKTNNHERQYILFQNECYLLNPDVEIWVDVMAFEAHIRSGRDQENRGNMAAAINAYALAEGLYQGGFIEDEPYADWADPKRQQFQHLYLETANKLSQHYFQQKQYTAAVSQCQRILLVDNCYEPAHCLLIECYLAQGQRHMAVRQYQACVQALKETLGLPPSEKTRLIYRQLIST</sequence>
<organism evidence="5 6">
    <name type="scientific">Thiothrix lacustris</name>
    <dbReference type="NCBI Taxonomy" id="525917"/>
    <lineage>
        <taxon>Bacteria</taxon>
        <taxon>Pseudomonadati</taxon>
        <taxon>Pseudomonadota</taxon>
        <taxon>Gammaproteobacteria</taxon>
        <taxon>Thiotrichales</taxon>
        <taxon>Thiotrichaceae</taxon>
        <taxon>Thiothrix</taxon>
    </lineage>
</organism>
<dbReference type="SMART" id="SM00862">
    <property type="entry name" value="Trans_reg_C"/>
    <property type="match status" value="1"/>
</dbReference>
<comment type="caution">
    <text evidence="5">The sequence shown here is derived from an EMBL/GenBank/DDBJ whole genome shotgun (WGS) entry which is preliminary data.</text>
</comment>
<dbReference type="InterPro" id="IPR005158">
    <property type="entry name" value="BTAD"/>
</dbReference>
<dbReference type="InterPro" id="IPR011990">
    <property type="entry name" value="TPR-like_helical_dom_sf"/>
</dbReference>
<evidence type="ECO:0008006" key="7">
    <source>
        <dbReference type="Google" id="ProtNLM"/>
    </source>
</evidence>
<dbReference type="Gene3D" id="1.25.40.10">
    <property type="entry name" value="Tetratricopeptide repeat domain"/>
    <property type="match status" value="1"/>
</dbReference>
<feature type="domain" description="Bacterial transcriptional activator" evidence="4">
    <location>
        <begin position="166"/>
        <end position="311"/>
    </location>
</feature>
<dbReference type="InterPro" id="IPR001867">
    <property type="entry name" value="OmpR/PhoB-type_DNA-bd"/>
</dbReference>
<feature type="domain" description="OmpR/PhoB-type" evidence="3">
    <location>
        <begin position="80"/>
        <end position="150"/>
    </location>
</feature>
<dbReference type="PANTHER" id="PTHR35807">
    <property type="entry name" value="TRANSCRIPTIONAL REGULATOR REDD-RELATED"/>
    <property type="match status" value="1"/>
</dbReference>
<evidence type="ECO:0000256" key="1">
    <source>
        <dbReference type="ARBA" id="ARBA00005820"/>
    </source>
</evidence>
<dbReference type="Gene3D" id="1.10.10.10">
    <property type="entry name" value="Winged helix-like DNA-binding domain superfamily/Winged helix DNA-binding domain"/>
    <property type="match status" value="1"/>
</dbReference>
<accession>A0A1Y1QJM0</accession>
<dbReference type="SMART" id="SM01043">
    <property type="entry name" value="BTAD"/>
    <property type="match status" value="1"/>
</dbReference>
<evidence type="ECO:0000313" key="6">
    <source>
        <dbReference type="Proteomes" id="UP000192491"/>
    </source>
</evidence>
<dbReference type="GO" id="GO:0006355">
    <property type="term" value="P:regulation of DNA-templated transcription"/>
    <property type="evidence" value="ECO:0007669"/>
    <property type="project" value="InterPro"/>
</dbReference>
<dbReference type="Pfam" id="PF00486">
    <property type="entry name" value="Trans_reg_C"/>
    <property type="match status" value="1"/>
</dbReference>
<protein>
    <recommendedName>
        <fullName evidence="7">Bacterial transcriptional activator domain-containing protein</fullName>
    </recommendedName>
</protein>
<dbReference type="Proteomes" id="UP000192491">
    <property type="component" value="Unassembled WGS sequence"/>
</dbReference>
<evidence type="ECO:0000259" key="3">
    <source>
        <dbReference type="SMART" id="SM00862"/>
    </source>
</evidence>
<dbReference type="InterPro" id="IPR051677">
    <property type="entry name" value="AfsR-DnrI-RedD_regulator"/>
</dbReference>
<proteinExistence type="inferred from homology"/>
<dbReference type="AlphaFoldDB" id="A0A1Y1QJM0"/>
<dbReference type="SUPFAM" id="SSF46894">
    <property type="entry name" value="C-terminal effector domain of the bipartite response regulators"/>
    <property type="match status" value="1"/>
</dbReference>
<reference evidence="5 6" key="1">
    <citation type="submission" date="2017-01" db="EMBL/GenBank/DDBJ databases">
        <title>Novel large sulfur bacteria in the metagenomes of groundwater-fed chemosynthetic microbial mats in the Lake Huron basin.</title>
        <authorList>
            <person name="Sharrar A.M."/>
            <person name="Flood B.E."/>
            <person name="Bailey J.V."/>
            <person name="Jones D.S."/>
            <person name="Biddanda B."/>
            <person name="Ruberg S.A."/>
            <person name="Marcus D.N."/>
            <person name="Dick G.J."/>
        </authorList>
    </citation>
    <scope>NUCLEOTIDE SEQUENCE [LARGE SCALE GENOMIC DNA]</scope>
    <source>
        <strain evidence="5">A8</strain>
    </source>
</reference>
<evidence type="ECO:0000259" key="4">
    <source>
        <dbReference type="SMART" id="SM01043"/>
    </source>
</evidence>
<keyword evidence="2" id="KW-0238">DNA-binding</keyword>
<evidence type="ECO:0000256" key="2">
    <source>
        <dbReference type="ARBA" id="ARBA00023125"/>
    </source>
</evidence>
<comment type="similarity">
    <text evidence="1">Belongs to the AfsR/DnrI/RedD regulatory family.</text>
</comment>
<dbReference type="PANTHER" id="PTHR35807:SF2">
    <property type="entry name" value="TRANSCRIPTIONAL ACTIVATOR DOMAIN"/>
    <property type="match status" value="1"/>
</dbReference>
<dbReference type="InterPro" id="IPR016032">
    <property type="entry name" value="Sig_transdc_resp-reg_C-effctor"/>
</dbReference>
<dbReference type="SUPFAM" id="SSF48452">
    <property type="entry name" value="TPR-like"/>
    <property type="match status" value="1"/>
</dbReference>
<dbReference type="Pfam" id="PF03704">
    <property type="entry name" value="BTAD"/>
    <property type="match status" value="1"/>
</dbReference>
<dbReference type="InterPro" id="IPR036388">
    <property type="entry name" value="WH-like_DNA-bd_sf"/>
</dbReference>
<name>A0A1Y1QJM0_9GAMM</name>
<dbReference type="GO" id="GO:0003677">
    <property type="term" value="F:DNA binding"/>
    <property type="evidence" value="ECO:0007669"/>
    <property type="project" value="UniProtKB-KW"/>
</dbReference>
<gene>
    <name evidence="5" type="ORF">BWK73_28345</name>
</gene>
<dbReference type="EMBL" id="MTEJ01000212">
    <property type="protein sequence ID" value="OQX07326.1"/>
    <property type="molecule type" value="Genomic_DNA"/>
</dbReference>
<evidence type="ECO:0000313" key="5">
    <source>
        <dbReference type="EMBL" id="OQX07326.1"/>
    </source>
</evidence>
<dbReference type="GO" id="GO:0000160">
    <property type="term" value="P:phosphorelay signal transduction system"/>
    <property type="evidence" value="ECO:0007669"/>
    <property type="project" value="InterPro"/>
</dbReference>